<dbReference type="EMBL" id="CANHGI010000001">
    <property type="protein sequence ID" value="CAI5439177.1"/>
    <property type="molecule type" value="Genomic_DNA"/>
</dbReference>
<reference evidence="1" key="1">
    <citation type="submission" date="2022-11" db="EMBL/GenBank/DDBJ databases">
        <authorList>
            <person name="Kikuchi T."/>
        </authorList>
    </citation>
    <scope>NUCLEOTIDE SEQUENCE</scope>
    <source>
        <strain evidence="1">PS1010</strain>
    </source>
</reference>
<comment type="caution">
    <text evidence="1">The sequence shown here is derived from an EMBL/GenBank/DDBJ whole genome shotgun (WGS) entry which is preliminary data.</text>
</comment>
<protein>
    <submittedName>
        <fullName evidence="1">Uncharacterized protein</fullName>
    </submittedName>
</protein>
<keyword evidence="2" id="KW-1185">Reference proteome</keyword>
<accession>A0A9P1MTA4</accession>
<evidence type="ECO:0000313" key="1">
    <source>
        <dbReference type="EMBL" id="CAI5439177.1"/>
    </source>
</evidence>
<name>A0A9P1MTA4_9PELO</name>
<organism evidence="1 2">
    <name type="scientific">Caenorhabditis angaria</name>
    <dbReference type="NCBI Taxonomy" id="860376"/>
    <lineage>
        <taxon>Eukaryota</taxon>
        <taxon>Metazoa</taxon>
        <taxon>Ecdysozoa</taxon>
        <taxon>Nematoda</taxon>
        <taxon>Chromadorea</taxon>
        <taxon>Rhabditida</taxon>
        <taxon>Rhabditina</taxon>
        <taxon>Rhabditomorpha</taxon>
        <taxon>Rhabditoidea</taxon>
        <taxon>Rhabditidae</taxon>
        <taxon>Peloderinae</taxon>
        <taxon>Caenorhabditis</taxon>
    </lineage>
</organism>
<evidence type="ECO:0000313" key="2">
    <source>
        <dbReference type="Proteomes" id="UP001152747"/>
    </source>
</evidence>
<dbReference type="AlphaFoldDB" id="A0A9P1MTA4"/>
<dbReference type="Proteomes" id="UP001152747">
    <property type="component" value="Unassembled WGS sequence"/>
</dbReference>
<proteinExistence type="predicted"/>
<sequence>MRFMINPSNVLPDSLLFVEVFGMISNYLLTDCEHDGDMIAELCQMMQELFQNNYEQYIVSKLHELLFHLPHCHFVIWESSIGFNIWVRNIVSIFAPQFRFPRIDHEKFRANRVFEICGQHIHERRSQN</sequence>
<gene>
    <name evidence="1" type="ORF">CAMP_LOCUS1814</name>
</gene>